<dbReference type="GO" id="GO:0015232">
    <property type="term" value="F:heme transmembrane transporter activity"/>
    <property type="evidence" value="ECO:0007669"/>
    <property type="project" value="InterPro"/>
</dbReference>
<keyword evidence="3" id="KW-1003">Cell membrane</keyword>
<dbReference type="PRINTS" id="PR01411">
    <property type="entry name" value="CCMFBIOGNSIS"/>
</dbReference>
<dbReference type="NCBIfam" id="NF007691">
    <property type="entry name" value="PRK10369.1"/>
    <property type="match status" value="1"/>
</dbReference>
<feature type="transmembrane region" description="Helical" evidence="10">
    <location>
        <begin position="249"/>
        <end position="266"/>
    </location>
</feature>
<protein>
    <submittedName>
        <fullName evidence="13">Cytochrome c-type biogenesis protein CcmF</fullName>
    </submittedName>
</protein>
<dbReference type="GO" id="GO:0017004">
    <property type="term" value="P:cytochrome complex assembly"/>
    <property type="evidence" value="ECO:0007669"/>
    <property type="project" value="UniProtKB-KW"/>
</dbReference>
<dbReference type="EMBL" id="EQ999546">
    <property type="protein sequence ID" value="EEZ30770.1"/>
    <property type="molecule type" value="Genomic_DNA"/>
</dbReference>
<feature type="transmembrane region" description="Helical" evidence="10">
    <location>
        <begin position="207"/>
        <end position="229"/>
    </location>
</feature>
<feature type="transmembrane region" description="Helical" evidence="10">
    <location>
        <begin position="273"/>
        <end position="292"/>
    </location>
</feature>
<comment type="function">
    <text evidence="9">Required for the biogenesis of c-type cytochromes. Possible subunit of a heme lyase.</text>
</comment>
<feature type="transmembrane region" description="Helical" evidence="10">
    <location>
        <begin position="394"/>
        <end position="413"/>
    </location>
</feature>
<evidence type="ECO:0000256" key="2">
    <source>
        <dbReference type="ARBA" id="ARBA00009186"/>
    </source>
</evidence>
<dbReference type="Pfam" id="PF16327">
    <property type="entry name" value="CcmF_C"/>
    <property type="match status" value="1"/>
</dbReference>
<dbReference type="NCBIfam" id="TIGR00353">
    <property type="entry name" value="nrfE"/>
    <property type="match status" value="1"/>
</dbReference>
<evidence type="ECO:0000256" key="9">
    <source>
        <dbReference type="ARBA" id="ARBA00037230"/>
    </source>
</evidence>
<evidence type="ECO:0000256" key="7">
    <source>
        <dbReference type="ARBA" id="ARBA00022989"/>
    </source>
</evidence>
<reference evidence="13" key="1">
    <citation type="submission" date="2009-01" db="EMBL/GenBank/DDBJ databases">
        <title>The Genome Sequence of Brucella pinnipedialis M292/94/1.</title>
        <authorList>
            <consortium name="The Broad Institute Genome Sequencing Platform"/>
            <person name="Ward D."/>
            <person name="Young S.K."/>
            <person name="Kodira C.D."/>
            <person name="Zeng Q."/>
            <person name="Koehrsen M."/>
            <person name="Alvarado L."/>
            <person name="Berlin A."/>
            <person name="Borenstein D."/>
            <person name="Chen Z."/>
            <person name="Engels R."/>
            <person name="Freedman E."/>
            <person name="Gellesch M."/>
            <person name="Goldberg J."/>
            <person name="Griggs A."/>
            <person name="Gujja S."/>
            <person name="Heiman D."/>
            <person name="Hepburn T."/>
            <person name="Howarth C."/>
            <person name="Jen D."/>
            <person name="Larson L."/>
            <person name="Lewis B."/>
            <person name="Mehta T."/>
            <person name="Park D."/>
            <person name="Pearson M."/>
            <person name="Roberts A."/>
            <person name="Saif S."/>
            <person name="Shea T."/>
            <person name="Shenoy N."/>
            <person name="Sisk P."/>
            <person name="Stolte C."/>
            <person name="Sykes S."/>
            <person name="Walk T."/>
            <person name="White J."/>
            <person name="Yandava C."/>
            <person name="Whatmore A.M."/>
            <person name="Perrett L.L."/>
            <person name="O'Callaghan D."/>
            <person name="Nusbaum C."/>
            <person name="Galagan J."/>
            <person name="Birren B."/>
        </authorList>
    </citation>
    <scope>NUCLEOTIDE SEQUENCE [LARGE SCALE GENOMIC DNA]</scope>
    <source>
        <strain evidence="13">M292/94/1</strain>
    </source>
</reference>
<feature type="transmembrane region" description="Helical" evidence="10">
    <location>
        <begin position="96"/>
        <end position="113"/>
    </location>
</feature>
<feature type="domain" description="Cytochrome c-type biogenesis protein CcmF C-terminal" evidence="12">
    <location>
        <begin position="315"/>
        <end position="641"/>
    </location>
</feature>
<comment type="similarity">
    <text evidence="2">Belongs to the CcmF/CycK/Ccl1/NrfE/CcsA family.</text>
</comment>
<evidence type="ECO:0000256" key="8">
    <source>
        <dbReference type="ARBA" id="ARBA00023136"/>
    </source>
</evidence>
<evidence type="ECO:0000259" key="12">
    <source>
        <dbReference type="Pfam" id="PF16327"/>
    </source>
</evidence>
<name>A0A0E1X113_9HYPH</name>
<evidence type="ECO:0000256" key="3">
    <source>
        <dbReference type="ARBA" id="ARBA00022475"/>
    </source>
</evidence>
<keyword evidence="4" id="KW-0997">Cell inner membrane</keyword>
<feature type="transmembrane region" description="Helical" evidence="10">
    <location>
        <begin position="6"/>
        <end position="26"/>
    </location>
</feature>
<dbReference type="RefSeq" id="WP_002963758.1">
    <property type="nucleotide sequence ID" value="NZ_EQ999546.1"/>
</dbReference>
<feature type="transmembrane region" description="Helical" evidence="10">
    <location>
        <begin position="352"/>
        <end position="374"/>
    </location>
</feature>
<feature type="transmembrane region" description="Helical" evidence="10">
    <location>
        <begin position="125"/>
        <end position="142"/>
    </location>
</feature>
<dbReference type="GO" id="GO:0020037">
    <property type="term" value="F:heme binding"/>
    <property type="evidence" value="ECO:0007669"/>
    <property type="project" value="InterPro"/>
</dbReference>
<keyword evidence="5 10" id="KW-0812">Transmembrane</keyword>
<feature type="transmembrane region" description="Helical" evidence="10">
    <location>
        <begin position="175"/>
        <end position="195"/>
    </location>
</feature>
<accession>A0A0E1X113</accession>
<dbReference type="PRINTS" id="PR01410">
    <property type="entry name" value="CCBIOGENESIS"/>
</dbReference>
<dbReference type="InterPro" id="IPR002541">
    <property type="entry name" value="Cyt_c_assembly"/>
</dbReference>
<evidence type="ECO:0000256" key="5">
    <source>
        <dbReference type="ARBA" id="ARBA00022692"/>
    </source>
</evidence>
<keyword evidence="7 10" id="KW-1133">Transmembrane helix</keyword>
<dbReference type="Pfam" id="PF01578">
    <property type="entry name" value="Cytochrom_C_asm"/>
    <property type="match status" value="1"/>
</dbReference>
<evidence type="ECO:0000256" key="10">
    <source>
        <dbReference type="SAM" id="Phobius"/>
    </source>
</evidence>
<evidence type="ECO:0000256" key="4">
    <source>
        <dbReference type="ARBA" id="ARBA00022519"/>
    </source>
</evidence>
<dbReference type="InterPro" id="IPR003567">
    <property type="entry name" value="Cyt_c_biogenesis"/>
</dbReference>
<dbReference type="Proteomes" id="UP000004659">
    <property type="component" value="Unassembled WGS sequence"/>
</dbReference>
<dbReference type="PANTHER" id="PTHR43653">
    <property type="entry name" value="CYTOCHROME C ASSEMBLY PROTEIN-RELATED"/>
    <property type="match status" value="1"/>
</dbReference>
<feature type="transmembrane region" description="Helical" evidence="10">
    <location>
        <begin position="491"/>
        <end position="516"/>
    </location>
</feature>
<feature type="domain" description="Cytochrome c assembly protein" evidence="11">
    <location>
        <begin position="89"/>
        <end position="295"/>
    </location>
</feature>
<feature type="transmembrane region" description="Helical" evidence="10">
    <location>
        <begin position="38"/>
        <end position="62"/>
    </location>
</feature>
<sequence length="663" mass="71348">MSVEIGHFALVLALALSIVQSIVPVVGAHRRDAQLMAVAVPTALAVFALIVLASAALIHAYVVSDFSVLNVVENSHSQKPLLYKITGVWGNHEGSMLLWVFILTLFSALVAAFSGNLPETLRANVLAVQGWIGTAFLAFIIFTSNPFTRIFPAPMEGGDLNPVLQDIGLAIHPPLLYLGYVGFSVCFSFAVAALLEGRLDAAWARWVRPWALMAWMFLTGGIAMGSYWAYYELGWGGWWFWDPVENASLMPWLVGTALLHSAIVMEKRSALKIWTVLLAILTFSLSLLGTFLVRSGVLTSVHSFATDPGRGLFILGILALFIGGSLSLFALRVQSLSAGGIFHPISREGALVFNNLFLTTAAATVLIGTLYPLLLEVTTGEKISVGAPFFNMTFGPLMVPLLFAVPFGPLLAWKRGDLYGVGQRLMTAFALSLAVVGIMLWRTSAHSVLAALGIGLAAWLIFGSLTDLVLKAGIGKVSASKAFARFKGLPRSVFGTSLAHIGLGLTLLGIVSVTTFGTENVLVMQPGGTAKVQNYTLRFEGLRPITGSNFTENRGAFTLLDSSGRDLAVIEPSKRFFPARQMPTTESGIKTLWFSQVYVALGDEPGNGAVVVRIWWKPLVTLIWYGALVMMLGGLFSLADRRLRVGAPSKVRRSASKEAEAVA</sequence>
<dbReference type="GeneID" id="93016977"/>
<keyword evidence="8 10" id="KW-0472">Membrane</keyword>
<comment type="subcellular location">
    <subcellularLocation>
        <location evidence="1">Cell inner membrane</location>
        <topology evidence="1">Multi-pass membrane protein</topology>
    </subcellularLocation>
</comment>
<feature type="transmembrane region" description="Helical" evidence="10">
    <location>
        <begin position="448"/>
        <end position="470"/>
    </location>
</feature>
<evidence type="ECO:0000259" key="11">
    <source>
        <dbReference type="Pfam" id="PF01578"/>
    </source>
</evidence>
<evidence type="ECO:0000313" key="13">
    <source>
        <dbReference type="EMBL" id="EEZ30770.1"/>
    </source>
</evidence>
<dbReference type="AlphaFoldDB" id="A0A0E1X113"/>
<dbReference type="InterPro" id="IPR032523">
    <property type="entry name" value="CcmF_C"/>
</dbReference>
<feature type="transmembrane region" description="Helical" evidence="10">
    <location>
        <begin position="425"/>
        <end position="442"/>
    </location>
</feature>
<gene>
    <name evidence="13" type="ORF">BALG_00889</name>
</gene>
<feature type="transmembrane region" description="Helical" evidence="10">
    <location>
        <begin position="622"/>
        <end position="639"/>
    </location>
</feature>
<keyword evidence="6" id="KW-0201">Cytochrome c-type biogenesis</keyword>
<organism evidence="13">
    <name type="scientific">Brucella pinnipedialis M292/94/1</name>
    <dbReference type="NCBI Taxonomy" id="520462"/>
    <lineage>
        <taxon>Bacteria</taxon>
        <taxon>Pseudomonadati</taxon>
        <taxon>Pseudomonadota</taxon>
        <taxon>Alphaproteobacteria</taxon>
        <taxon>Hyphomicrobiales</taxon>
        <taxon>Brucellaceae</taxon>
        <taxon>Brucella/Ochrobactrum group</taxon>
        <taxon>Brucella</taxon>
    </lineage>
</organism>
<feature type="transmembrane region" description="Helical" evidence="10">
    <location>
        <begin position="312"/>
        <end position="331"/>
    </location>
</feature>
<evidence type="ECO:0000256" key="1">
    <source>
        <dbReference type="ARBA" id="ARBA00004429"/>
    </source>
</evidence>
<proteinExistence type="inferred from homology"/>
<evidence type="ECO:0000256" key="6">
    <source>
        <dbReference type="ARBA" id="ARBA00022748"/>
    </source>
</evidence>
<dbReference type="HOGENOM" id="CLU_015041_3_0_5"/>
<dbReference type="GO" id="GO:0005886">
    <property type="term" value="C:plasma membrane"/>
    <property type="evidence" value="ECO:0007669"/>
    <property type="project" value="UniProtKB-SubCell"/>
</dbReference>
<dbReference type="InterPro" id="IPR003568">
    <property type="entry name" value="Cyt_c_biogenesis_CcmF"/>
</dbReference>
<dbReference type="PANTHER" id="PTHR43653:SF1">
    <property type="entry name" value="CYTOCHROME C-TYPE BIOGENESIS PROTEIN CCMF"/>
    <property type="match status" value="1"/>
</dbReference>